<evidence type="ECO:0000256" key="1">
    <source>
        <dbReference type="SAM" id="MobiDB-lite"/>
    </source>
</evidence>
<reference evidence="2 3" key="1">
    <citation type="submission" date="2014-06" db="EMBL/GenBank/DDBJ databases">
        <authorList>
            <person name="Swart Estienne"/>
        </authorList>
    </citation>
    <scope>NUCLEOTIDE SEQUENCE [LARGE SCALE GENOMIC DNA]</scope>
    <source>
        <strain evidence="2 3">130c</strain>
    </source>
</reference>
<protein>
    <submittedName>
        <fullName evidence="2">Uncharacterized protein</fullName>
    </submittedName>
</protein>
<feature type="compositionally biased region" description="Basic and acidic residues" evidence="1">
    <location>
        <begin position="396"/>
        <end position="412"/>
    </location>
</feature>
<dbReference type="InParanoid" id="A0A078AZ40"/>
<evidence type="ECO:0000313" key="2">
    <source>
        <dbReference type="EMBL" id="CDW87720.1"/>
    </source>
</evidence>
<feature type="region of interest" description="Disordered" evidence="1">
    <location>
        <begin position="176"/>
        <end position="227"/>
    </location>
</feature>
<dbReference type="AlphaFoldDB" id="A0A078AZ40"/>
<feature type="compositionally biased region" description="Polar residues" evidence="1">
    <location>
        <begin position="110"/>
        <end position="120"/>
    </location>
</feature>
<feature type="compositionally biased region" description="Polar residues" evidence="1">
    <location>
        <begin position="367"/>
        <end position="395"/>
    </location>
</feature>
<dbReference type="EMBL" id="CCKQ01015872">
    <property type="protein sequence ID" value="CDW87720.1"/>
    <property type="molecule type" value="Genomic_DNA"/>
</dbReference>
<name>A0A078AZ40_STYLE</name>
<organism evidence="2 3">
    <name type="scientific">Stylonychia lemnae</name>
    <name type="common">Ciliate</name>
    <dbReference type="NCBI Taxonomy" id="5949"/>
    <lineage>
        <taxon>Eukaryota</taxon>
        <taxon>Sar</taxon>
        <taxon>Alveolata</taxon>
        <taxon>Ciliophora</taxon>
        <taxon>Intramacronucleata</taxon>
        <taxon>Spirotrichea</taxon>
        <taxon>Stichotrichia</taxon>
        <taxon>Sporadotrichida</taxon>
        <taxon>Oxytrichidae</taxon>
        <taxon>Stylonychinae</taxon>
        <taxon>Stylonychia</taxon>
    </lineage>
</organism>
<feature type="compositionally biased region" description="Basic and acidic residues" evidence="1">
    <location>
        <begin position="185"/>
        <end position="211"/>
    </location>
</feature>
<keyword evidence="3" id="KW-1185">Reference proteome</keyword>
<sequence length="640" mass="71503">MSIAKQQKLREYGTDILSHDSTGASNNQVNIRQNNTFKSSVMTQEDASYDYKNALKRDKIFQEKPLATKVQRASYQDSNIFGYKDDYNPTIQSSASGQDSNVRLRQTATFSSRIFTSDNGPSESERPPSRSRQEEKWQSTVFEGPITEQSRRKKLGQGDAGVETLFGQDRIDFENKSNAMPVLSSKKEGKQWKPVRQEKTAEQRKNEELHGRSAATYGTGSKKDGTLMANNADWRNLQQTHVNASSSQKGNQEGPQTNKDKKYDNLSSNIFCQEEKDNQPTYDPTVEKAGFGTDANWTAQAGSAKIINKGYKQDPYKKKQAQLSSQVFDLTDYSEYQPMNKPKLDINNLADNQRKQNHLYSDILGSEGQNTMSQRNVGLKNNDNGPNNTWSQSDGKSQKKDQNTYNTKDQKHSQLKSSLDTHNYDASPVRQTEQQDNSISVTIPGKHSMATKLKDLSSDVLGTGNTINHYNAADRETVLVDLDVKGLPAHTQADDLKKISGAKHVISAVVEQDAITNNCVGTGRIKLRLGGEDEVDNVKLQFLKAGYAVQDHTENSKKKPNFTQEQTLAVRSPARKDIDSKATKLQNLQTNNPEIFGNSTNQVQDKYNLNFDGQEVGKAKVASEKESLAINNWSQVGGRR</sequence>
<feature type="region of interest" description="Disordered" evidence="1">
    <location>
        <begin position="110"/>
        <end position="159"/>
    </location>
</feature>
<feature type="region of interest" description="Disordered" evidence="1">
    <location>
        <begin position="365"/>
        <end position="422"/>
    </location>
</feature>
<feature type="region of interest" description="Disordered" evidence="1">
    <location>
        <begin position="241"/>
        <end position="263"/>
    </location>
</feature>
<accession>A0A078AZ40</accession>
<dbReference type="Proteomes" id="UP000039865">
    <property type="component" value="Unassembled WGS sequence"/>
</dbReference>
<feature type="compositionally biased region" description="Basic and acidic residues" evidence="1">
    <location>
        <begin position="123"/>
        <end position="137"/>
    </location>
</feature>
<gene>
    <name evidence="2" type="primary">Contig9001.g9623</name>
    <name evidence="2" type="ORF">STYLEM_16832</name>
</gene>
<evidence type="ECO:0000313" key="3">
    <source>
        <dbReference type="Proteomes" id="UP000039865"/>
    </source>
</evidence>
<feature type="compositionally biased region" description="Polar residues" evidence="1">
    <location>
        <begin position="241"/>
        <end position="257"/>
    </location>
</feature>
<proteinExistence type="predicted"/>